<dbReference type="Proteomes" id="UP000029736">
    <property type="component" value="Unassembled WGS sequence"/>
</dbReference>
<reference evidence="6 7" key="1">
    <citation type="journal article" date="2014" name="Int. J. Syst. Evol. Microbiol.">
        <title>Phaeodactylibacter xiamenensis gen. nov., sp. nov., a member of the family Saprospiraceae isolated from the marine alga Phaeodactylum tricornutum.</title>
        <authorList>
            <person name="Chen Z.Jr."/>
            <person name="Lei X."/>
            <person name="Lai Q."/>
            <person name="Li Y."/>
            <person name="Zhang B."/>
            <person name="Zhang J."/>
            <person name="Zhang H."/>
            <person name="Yang L."/>
            <person name="Zheng W."/>
            <person name="Tian Y."/>
            <person name="Yu Z."/>
            <person name="Xu H.Jr."/>
            <person name="Zheng T."/>
        </authorList>
    </citation>
    <scope>NUCLEOTIDE SEQUENCE [LARGE SCALE GENOMIC DNA]</scope>
    <source>
        <strain evidence="6 7">KD52</strain>
    </source>
</reference>
<comment type="caution">
    <text evidence="6">The sequence shown here is derived from an EMBL/GenBank/DDBJ whole genome shotgun (WGS) entry which is preliminary data.</text>
</comment>
<protein>
    <submittedName>
        <fullName evidence="6">Uncharacterized protein</fullName>
    </submittedName>
</protein>
<dbReference type="InterPro" id="IPR049382">
    <property type="entry name" value="FGGY_C_2"/>
</dbReference>
<feature type="domain" description="Carbohydrate kinase FGGY N-terminal" evidence="4">
    <location>
        <begin position="6"/>
        <end position="212"/>
    </location>
</feature>
<dbReference type="Pfam" id="PF00370">
    <property type="entry name" value="FGGY_N"/>
    <property type="match status" value="1"/>
</dbReference>
<dbReference type="PANTHER" id="PTHR10196">
    <property type="entry name" value="SUGAR KINASE"/>
    <property type="match status" value="1"/>
</dbReference>
<dbReference type="Gene3D" id="3.30.420.40">
    <property type="match status" value="2"/>
</dbReference>
<dbReference type="Pfam" id="PF21546">
    <property type="entry name" value="FGGY_C_2"/>
    <property type="match status" value="1"/>
</dbReference>
<name>A0A098S4F7_9BACT</name>
<keyword evidence="2" id="KW-0808">Transferase</keyword>
<evidence type="ECO:0000256" key="2">
    <source>
        <dbReference type="ARBA" id="ARBA00022679"/>
    </source>
</evidence>
<sequence>MDVTAIFDIGKTNKKFFLFDSAFREVHRVYSRFEETKDDDGDACDDLQRLTEWMRDTFAEALADPRFNIRRLNFSTYGASFVHIDEGGKPVTPLYNYLKPMPEGMLQPFMEQYGPSAAWQAQTASPLMGMLNSGLQLYWLKYQKPEEFARIRWSLHFPQYCAYLFSGKALTEYTSLGCHTGLWHFKEKDYHRWVYKEDLDHLMPPLCPTTTATAVRFGEQEVMVGVGIHDSSAALLPYILANEEPFLLLSTGTWSIALNAFSTQLPDEDDLANDCLNFLRVDGMPVRAARLFLGNEYKIWAHKLAQHYGKPYETHRNVAFDPGIHQQLQSLTEPVFQWESIRRPGEATRHSMETPLSRFGSYEAAYHQLMRELAQAQCQSLKRAQGQSDIRKLYIDGGFVDNAIFLRYLAEALPGYSITTTESPLGSALGAAMAIHNRVVDPEFILDHFSPQLQKPITT</sequence>
<dbReference type="GO" id="GO:0005829">
    <property type="term" value="C:cytosol"/>
    <property type="evidence" value="ECO:0007669"/>
    <property type="project" value="TreeGrafter"/>
</dbReference>
<evidence type="ECO:0000313" key="7">
    <source>
        <dbReference type="Proteomes" id="UP000029736"/>
    </source>
</evidence>
<feature type="domain" description="Carbohydrate kinase FGGY C-terminal" evidence="5">
    <location>
        <begin position="244"/>
        <end position="437"/>
    </location>
</feature>
<organism evidence="6 7">
    <name type="scientific">Phaeodactylibacter xiamenensis</name>
    <dbReference type="NCBI Taxonomy" id="1524460"/>
    <lineage>
        <taxon>Bacteria</taxon>
        <taxon>Pseudomonadati</taxon>
        <taxon>Bacteroidota</taxon>
        <taxon>Saprospiria</taxon>
        <taxon>Saprospirales</taxon>
        <taxon>Haliscomenobacteraceae</taxon>
        <taxon>Phaeodactylibacter</taxon>
    </lineage>
</organism>
<keyword evidence="7" id="KW-1185">Reference proteome</keyword>
<dbReference type="RefSeq" id="WP_044223674.1">
    <property type="nucleotide sequence ID" value="NZ_CAKZLC010000087.1"/>
</dbReference>
<accession>A0A098S4F7</accession>
<dbReference type="EMBL" id="JPOS01000039">
    <property type="protein sequence ID" value="KGE87025.1"/>
    <property type="molecule type" value="Genomic_DNA"/>
</dbReference>
<dbReference type="STRING" id="1524460.IX84_18570"/>
<dbReference type="InterPro" id="IPR018484">
    <property type="entry name" value="FGGY_N"/>
</dbReference>
<dbReference type="GO" id="GO:0019301">
    <property type="term" value="P:rhamnose catabolic process"/>
    <property type="evidence" value="ECO:0007669"/>
    <property type="project" value="TreeGrafter"/>
</dbReference>
<dbReference type="InterPro" id="IPR043129">
    <property type="entry name" value="ATPase_NBD"/>
</dbReference>
<dbReference type="GO" id="GO:0006071">
    <property type="term" value="P:glycerol metabolic process"/>
    <property type="evidence" value="ECO:0007669"/>
    <property type="project" value="TreeGrafter"/>
</dbReference>
<evidence type="ECO:0000256" key="1">
    <source>
        <dbReference type="ARBA" id="ARBA00009156"/>
    </source>
</evidence>
<evidence type="ECO:0000259" key="5">
    <source>
        <dbReference type="Pfam" id="PF21546"/>
    </source>
</evidence>
<dbReference type="CDD" id="cd07772">
    <property type="entry name" value="ASKHA_NBD_FGGY_NaCK-like"/>
    <property type="match status" value="1"/>
</dbReference>
<proteinExistence type="inferred from homology"/>
<dbReference type="SUPFAM" id="SSF53067">
    <property type="entry name" value="Actin-like ATPase domain"/>
    <property type="match status" value="1"/>
</dbReference>
<keyword evidence="3" id="KW-0418">Kinase</keyword>
<gene>
    <name evidence="6" type="ORF">IX84_18570</name>
</gene>
<comment type="similarity">
    <text evidence="1">Belongs to the FGGY kinase family.</text>
</comment>
<dbReference type="PANTHER" id="PTHR10196:SF93">
    <property type="entry name" value="L-RHAMNULOKINASE"/>
    <property type="match status" value="1"/>
</dbReference>
<evidence type="ECO:0000259" key="4">
    <source>
        <dbReference type="Pfam" id="PF00370"/>
    </source>
</evidence>
<evidence type="ECO:0000313" key="6">
    <source>
        <dbReference type="EMBL" id="KGE87025.1"/>
    </source>
</evidence>
<evidence type="ECO:0000256" key="3">
    <source>
        <dbReference type="ARBA" id="ARBA00022777"/>
    </source>
</evidence>
<dbReference type="OrthoDB" id="9786272at2"/>
<dbReference type="AlphaFoldDB" id="A0A098S4F7"/>
<dbReference type="GO" id="GO:0004370">
    <property type="term" value="F:glycerol kinase activity"/>
    <property type="evidence" value="ECO:0007669"/>
    <property type="project" value="TreeGrafter"/>
</dbReference>